<sequence length="257" mass="28435">MTYKIAFFDLDGTLLDEEKTIPEDTIQAIRQLKSSGIEPVIATGRAPYFFQPIAEKLGIDSWVSLNGAYVVYKGEEVYQRTIPLTDLEKLVALSEELGHPLVFEGKANFYANREEHAHVFDAVASLKVKQPDVDADFWRTGEVYQVFLHCESHEEHAYPGGLPNLRFVRWHTKAMDVLTSTGSKAEGIDVLLSALGIKKEEAVAFGDGLNDKEMLQLVGLGIAMGNSHEELLPFADHVTTRVDEGGIRNGLAYAGLL</sequence>
<keyword evidence="2" id="KW-1185">Reference proteome</keyword>
<evidence type="ECO:0000313" key="2">
    <source>
        <dbReference type="Proteomes" id="UP001596113"/>
    </source>
</evidence>
<dbReference type="SFLD" id="SFLDS00003">
    <property type="entry name" value="Haloacid_Dehalogenase"/>
    <property type="match status" value="1"/>
</dbReference>
<dbReference type="InterPro" id="IPR006379">
    <property type="entry name" value="HAD-SF_hydro_IIB"/>
</dbReference>
<dbReference type="SUPFAM" id="SSF56784">
    <property type="entry name" value="HAD-like"/>
    <property type="match status" value="1"/>
</dbReference>
<dbReference type="InterPro" id="IPR000150">
    <property type="entry name" value="Cof"/>
</dbReference>
<accession>A0ABW0HNG7</accession>
<dbReference type="PANTHER" id="PTHR10000:SF25">
    <property type="entry name" value="PHOSPHATASE YKRA-RELATED"/>
    <property type="match status" value="1"/>
</dbReference>
<dbReference type="Gene3D" id="3.40.50.1000">
    <property type="entry name" value="HAD superfamily/HAD-like"/>
    <property type="match status" value="1"/>
</dbReference>
<protein>
    <submittedName>
        <fullName evidence="1">Cof-type HAD-IIB family hydrolase</fullName>
    </submittedName>
</protein>
<dbReference type="Gene3D" id="3.30.1240.10">
    <property type="match status" value="1"/>
</dbReference>
<keyword evidence="1" id="KW-0378">Hydrolase</keyword>
<name>A0ABW0HNG7_9BACL</name>
<organism evidence="1 2">
    <name type="scientific">Cohnella soli</name>
    <dbReference type="NCBI Taxonomy" id="425005"/>
    <lineage>
        <taxon>Bacteria</taxon>
        <taxon>Bacillati</taxon>
        <taxon>Bacillota</taxon>
        <taxon>Bacilli</taxon>
        <taxon>Bacillales</taxon>
        <taxon>Paenibacillaceae</taxon>
        <taxon>Cohnella</taxon>
    </lineage>
</organism>
<dbReference type="Proteomes" id="UP001596113">
    <property type="component" value="Unassembled WGS sequence"/>
</dbReference>
<dbReference type="InterPro" id="IPR036412">
    <property type="entry name" value="HAD-like_sf"/>
</dbReference>
<dbReference type="SFLD" id="SFLDG01140">
    <property type="entry name" value="C2.B:_Phosphomannomutase_and_P"/>
    <property type="match status" value="1"/>
</dbReference>
<dbReference type="NCBIfam" id="TIGR00099">
    <property type="entry name" value="Cof-subfamily"/>
    <property type="match status" value="1"/>
</dbReference>
<dbReference type="PANTHER" id="PTHR10000">
    <property type="entry name" value="PHOSPHOSERINE PHOSPHATASE"/>
    <property type="match status" value="1"/>
</dbReference>
<dbReference type="RefSeq" id="WP_378131148.1">
    <property type="nucleotide sequence ID" value="NZ_JBHSMI010000013.1"/>
</dbReference>
<dbReference type="NCBIfam" id="TIGR01484">
    <property type="entry name" value="HAD-SF-IIB"/>
    <property type="match status" value="1"/>
</dbReference>
<proteinExistence type="predicted"/>
<evidence type="ECO:0000313" key="1">
    <source>
        <dbReference type="EMBL" id="MFC5402576.1"/>
    </source>
</evidence>
<dbReference type="EMBL" id="JBHSMI010000013">
    <property type="protein sequence ID" value="MFC5402576.1"/>
    <property type="molecule type" value="Genomic_DNA"/>
</dbReference>
<comment type="caution">
    <text evidence="1">The sequence shown here is derived from an EMBL/GenBank/DDBJ whole genome shotgun (WGS) entry which is preliminary data.</text>
</comment>
<gene>
    <name evidence="1" type="ORF">ACFPOF_07475</name>
</gene>
<dbReference type="SFLD" id="SFLDG01144">
    <property type="entry name" value="C2.B.4:_PGP_Like"/>
    <property type="match status" value="1"/>
</dbReference>
<dbReference type="CDD" id="cd07517">
    <property type="entry name" value="HAD_HPP"/>
    <property type="match status" value="1"/>
</dbReference>
<dbReference type="GO" id="GO:0016787">
    <property type="term" value="F:hydrolase activity"/>
    <property type="evidence" value="ECO:0007669"/>
    <property type="project" value="UniProtKB-KW"/>
</dbReference>
<dbReference type="InterPro" id="IPR023214">
    <property type="entry name" value="HAD_sf"/>
</dbReference>
<dbReference type="PROSITE" id="PS01229">
    <property type="entry name" value="COF_2"/>
    <property type="match status" value="1"/>
</dbReference>
<reference evidence="2" key="1">
    <citation type="journal article" date="2019" name="Int. J. Syst. Evol. Microbiol.">
        <title>The Global Catalogue of Microorganisms (GCM) 10K type strain sequencing project: providing services to taxonomists for standard genome sequencing and annotation.</title>
        <authorList>
            <consortium name="The Broad Institute Genomics Platform"/>
            <consortium name="The Broad Institute Genome Sequencing Center for Infectious Disease"/>
            <person name="Wu L."/>
            <person name="Ma J."/>
        </authorList>
    </citation>
    <scope>NUCLEOTIDE SEQUENCE [LARGE SCALE GENOMIC DNA]</scope>
    <source>
        <strain evidence="2">CGMCC 1.18575</strain>
    </source>
</reference>
<dbReference type="Pfam" id="PF08282">
    <property type="entry name" value="Hydrolase_3"/>
    <property type="match status" value="1"/>
</dbReference>